<organism evidence="8 9">
    <name type="scientific">Pseudonocardia lutea</name>
    <dbReference type="NCBI Taxonomy" id="2172015"/>
    <lineage>
        <taxon>Bacteria</taxon>
        <taxon>Bacillati</taxon>
        <taxon>Actinomycetota</taxon>
        <taxon>Actinomycetes</taxon>
        <taxon>Pseudonocardiales</taxon>
        <taxon>Pseudonocardiaceae</taxon>
        <taxon>Pseudonocardia</taxon>
    </lineage>
</organism>
<keyword evidence="2" id="KW-0813">Transport</keyword>
<dbReference type="Gene3D" id="1.20.1250.20">
    <property type="entry name" value="MFS general substrate transporter like domains"/>
    <property type="match status" value="1"/>
</dbReference>
<accession>A0ABW1IBB7</accession>
<evidence type="ECO:0000256" key="1">
    <source>
        <dbReference type="ARBA" id="ARBA00004651"/>
    </source>
</evidence>
<comment type="subcellular location">
    <subcellularLocation>
        <location evidence="1">Cell membrane</location>
        <topology evidence="1">Multi-pass membrane protein</topology>
    </subcellularLocation>
</comment>
<dbReference type="Proteomes" id="UP001596119">
    <property type="component" value="Unassembled WGS sequence"/>
</dbReference>
<feature type="transmembrane region" description="Helical" evidence="6">
    <location>
        <begin position="53"/>
        <end position="71"/>
    </location>
</feature>
<keyword evidence="4 6" id="KW-1133">Transmembrane helix</keyword>
<dbReference type="CDD" id="cd17316">
    <property type="entry name" value="MFS_SV2_like"/>
    <property type="match status" value="1"/>
</dbReference>
<evidence type="ECO:0000259" key="7">
    <source>
        <dbReference type="PROSITE" id="PS50850"/>
    </source>
</evidence>
<name>A0ABW1IBB7_9PSEU</name>
<dbReference type="InterPro" id="IPR005829">
    <property type="entry name" value="Sugar_transporter_CS"/>
</dbReference>
<evidence type="ECO:0000256" key="3">
    <source>
        <dbReference type="ARBA" id="ARBA00022692"/>
    </source>
</evidence>
<dbReference type="InterPro" id="IPR005828">
    <property type="entry name" value="MFS_sugar_transport-like"/>
</dbReference>
<sequence length="441" mass="46724">MNARLDRLPAFGLSPVVFVVVGASYFFTFYDITAIGVTLPVLEERFRLTGADLALPVTTNLFAYIVGAYVLSSLADYIGRRRALALSVVLLSVGAVLTALSWSVTSLAVFRAVTGLGMGAEIALAATIMTELSPPRLRGRGVALNVFWGGVGLAAAPWIGLGLISWLPADIGWRVVFALGALAIVVLVFLTDRWVPESPRWLVLHGRPDRADALLDRMERHVRARGHALPEPRPAAAEADLSTFPTWELLRPPYLSRVVVVFLFWFFSYMAAYAYLAYLPTLLKAMGVSESLLYSAIGDLGFLVGGLGSVLVIDRWNRKHSAAAAGVVGMIGIALIALSHGPGLLIAGAFLAGIWIMAPALGYAYTSEVFPTRARASGMSIGDGLGHLGGAVQPYIVVAGLAAFGPRGTFGLMIAMIAVAAAIILFGGIRTAGDSLTDLAR</sequence>
<evidence type="ECO:0000256" key="6">
    <source>
        <dbReference type="SAM" id="Phobius"/>
    </source>
</evidence>
<dbReference type="InterPro" id="IPR020846">
    <property type="entry name" value="MFS_dom"/>
</dbReference>
<feature type="transmembrane region" description="Helical" evidence="6">
    <location>
        <begin position="344"/>
        <end position="365"/>
    </location>
</feature>
<dbReference type="RefSeq" id="WP_379568534.1">
    <property type="nucleotide sequence ID" value="NZ_JBHSQK010000061.1"/>
</dbReference>
<evidence type="ECO:0000256" key="5">
    <source>
        <dbReference type="ARBA" id="ARBA00023136"/>
    </source>
</evidence>
<keyword evidence="9" id="KW-1185">Reference proteome</keyword>
<dbReference type="PANTHER" id="PTHR23511">
    <property type="entry name" value="SYNAPTIC VESICLE GLYCOPROTEIN 2"/>
    <property type="match status" value="1"/>
</dbReference>
<gene>
    <name evidence="8" type="ORF">ACFQH9_22275</name>
</gene>
<evidence type="ECO:0000256" key="2">
    <source>
        <dbReference type="ARBA" id="ARBA00022448"/>
    </source>
</evidence>
<keyword evidence="3 6" id="KW-0812">Transmembrane</keyword>
<feature type="transmembrane region" description="Helical" evidence="6">
    <location>
        <begin position="410"/>
        <end position="429"/>
    </location>
</feature>
<feature type="transmembrane region" description="Helical" evidence="6">
    <location>
        <begin position="320"/>
        <end position="338"/>
    </location>
</feature>
<feature type="transmembrane region" description="Helical" evidence="6">
    <location>
        <begin position="108"/>
        <end position="130"/>
    </location>
</feature>
<dbReference type="Pfam" id="PF00083">
    <property type="entry name" value="Sugar_tr"/>
    <property type="match status" value="1"/>
</dbReference>
<evidence type="ECO:0000256" key="4">
    <source>
        <dbReference type="ARBA" id="ARBA00022989"/>
    </source>
</evidence>
<keyword evidence="5 6" id="KW-0472">Membrane</keyword>
<feature type="transmembrane region" description="Helical" evidence="6">
    <location>
        <begin position="171"/>
        <end position="190"/>
    </location>
</feature>
<protein>
    <submittedName>
        <fullName evidence="8">MFS transporter</fullName>
    </submittedName>
</protein>
<feature type="transmembrane region" description="Helical" evidence="6">
    <location>
        <begin position="83"/>
        <end position="102"/>
    </location>
</feature>
<evidence type="ECO:0000313" key="8">
    <source>
        <dbReference type="EMBL" id="MFC5950997.1"/>
    </source>
</evidence>
<dbReference type="EMBL" id="JBHSQK010000061">
    <property type="protein sequence ID" value="MFC5950997.1"/>
    <property type="molecule type" value="Genomic_DNA"/>
</dbReference>
<dbReference type="SUPFAM" id="SSF103473">
    <property type="entry name" value="MFS general substrate transporter"/>
    <property type="match status" value="1"/>
</dbReference>
<feature type="transmembrane region" description="Helical" evidence="6">
    <location>
        <begin position="385"/>
        <end position="404"/>
    </location>
</feature>
<feature type="transmembrane region" description="Helical" evidence="6">
    <location>
        <begin position="291"/>
        <end position="313"/>
    </location>
</feature>
<feature type="transmembrane region" description="Helical" evidence="6">
    <location>
        <begin position="142"/>
        <end position="165"/>
    </location>
</feature>
<dbReference type="PANTHER" id="PTHR23511:SF34">
    <property type="entry name" value="SYNAPTIC VESICLE GLYCOPROTEIN 2"/>
    <property type="match status" value="1"/>
</dbReference>
<feature type="transmembrane region" description="Helical" evidence="6">
    <location>
        <begin position="12"/>
        <end position="33"/>
    </location>
</feature>
<feature type="transmembrane region" description="Helical" evidence="6">
    <location>
        <begin position="258"/>
        <end position="279"/>
    </location>
</feature>
<dbReference type="PROSITE" id="PS50850">
    <property type="entry name" value="MFS"/>
    <property type="match status" value="1"/>
</dbReference>
<feature type="domain" description="Major facilitator superfamily (MFS) profile" evidence="7">
    <location>
        <begin position="17"/>
        <end position="432"/>
    </location>
</feature>
<evidence type="ECO:0000313" key="9">
    <source>
        <dbReference type="Proteomes" id="UP001596119"/>
    </source>
</evidence>
<dbReference type="InterPro" id="IPR036259">
    <property type="entry name" value="MFS_trans_sf"/>
</dbReference>
<proteinExistence type="predicted"/>
<reference evidence="9" key="1">
    <citation type="journal article" date="2019" name="Int. J. Syst. Evol. Microbiol.">
        <title>The Global Catalogue of Microorganisms (GCM) 10K type strain sequencing project: providing services to taxonomists for standard genome sequencing and annotation.</title>
        <authorList>
            <consortium name="The Broad Institute Genomics Platform"/>
            <consortium name="The Broad Institute Genome Sequencing Center for Infectious Disease"/>
            <person name="Wu L."/>
            <person name="Ma J."/>
        </authorList>
    </citation>
    <scope>NUCLEOTIDE SEQUENCE [LARGE SCALE GENOMIC DNA]</scope>
    <source>
        <strain evidence="9">CGMCC 4.7397</strain>
    </source>
</reference>
<dbReference type="PROSITE" id="PS00217">
    <property type="entry name" value="SUGAR_TRANSPORT_2"/>
    <property type="match status" value="1"/>
</dbReference>
<comment type="caution">
    <text evidence="8">The sequence shown here is derived from an EMBL/GenBank/DDBJ whole genome shotgun (WGS) entry which is preliminary data.</text>
</comment>